<feature type="signal peptide" evidence="3">
    <location>
        <begin position="1"/>
        <end position="34"/>
    </location>
</feature>
<dbReference type="EMBL" id="NOWF01000013">
    <property type="protein sequence ID" value="OYD06364.1"/>
    <property type="molecule type" value="Genomic_DNA"/>
</dbReference>
<feature type="domain" description="PpiC" evidence="4">
    <location>
        <begin position="202"/>
        <end position="306"/>
    </location>
</feature>
<reference evidence="5 6" key="1">
    <citation type="submission" date="2017-07" db="EMBL/GenBank/DDBJ databases">
        <title>The genome sequence of Paludifilum halophilum highlights mechanisms for microbial adaptation to high salt environemnts.</title>
        <authorList>
            <person name="Belbahri L."/>
        </authorList>
    </citation>
    <scope>NUCLEOTIDE SEQUENCE [LARGE SCALE GENOMIC DNA]</scope>
    <source>
        <strain evidence="5 6">DSM 102817</strain>
    </source>
</reference>
<dbReference type="InterPro" id="IPR027304">
    <property type="entry name" value="Trigger_fact/SurA_dom_sf"/>
</dbReference>
<organism evidence="5 6">
    <name type="scientific">Paludifilum halophilum</name>
    <dbReference type="NCBI Taxonomy" id="1642702"/>
    <lineage>
        <taxon>Bacteria</taxon>
        <taxon>Bacillati</taxon>
        <taxon>Bacillota</taxon>
        <taxon>Bacilli</taxon>
        <taxon>Bacillales</taxon>
        <taxon>Thermoactinomycetaceae</taxon>
        <taxon>Paludifilum</taxon>
    </lineage>
</organism>
<feature type="region of interest" description="Disordered" evidence="2">
    <location>
        <begin position="207"/>
        <end position="273"/>
    </location>
</feature>
<dbReference type="InterPro" id="IPR000297">
    <property type="entry name" value="PPIase_PpiC"/>
</dbReference>
<evidence type="ECO:0000259" key="4">
    <source>
        <dbReference type="PROSITE" id="PS50198"/>
    </source>
</evidence>
<gene>
    <name evidence="5" type="ORF">CHM34_16775</name>
</gene>
<dbReference type="Proteomes" id="UP000215459">
    <property type="component" value="Unassembled WGS sequence"/>
</dbReference>
<protein>
    <recommendedName>
        <fullName evidence="4">PpiC domain-containing protein</fullName>
    </recommendedName>
</protein>
<dbReference type="PANTHER" id="PTHR47245">
    <property type="entry name" value="PEPTIDYLPROLYL ISOMERASE"/>
    <property type="match status" value="1"/>
</dbReference>
<feature type="compositionally biased region" description="Basic and acidic residues" evidence="2">
    <location>
        <begin position="149"/>
        <end position="162"/>
    </location>
</feature>
<name>A0A235B252_9BACL</name>
<keyword evidence="1" id="KW-0697">Rotamase</keyword>
<dbReference type="OrthoDB" id="14196at2"/>
<evidence type="ECO:0000256" key="3">
    <source>
        <dbReference type="SAM" id="SignalP"/>
    </source>
</evidence>
<dbReference type="AlphaFoldDB" id="A0A235B252"/>
<dbReference type="PROSITE" id="PS50198">
    <property type="entry name" value="PPIC_PPIASE_2"/>
    <property type="match status" value="1"/>
</dbReference>
<dbReference type="SUPFAM" id="SSF109998">
    <property type="entry name" value="Triger factor/SurA peptide-binding domain-like"/>
    <property type="match status" value="1"/>
</dbReference>
<evidence type="ECO:0000313" key="6">
    <source>
        <dbReference type="Proteomes" id="UP000215459"/>
    </source>
</evidence>
<evidence type="ECO:0000256" key="1">
    <source>
        <dbReference type="PROSITE-ProRule" id="PRU00278"/>
    </source>
</evidence>
<feature type="chain" id="PRO_5038493427" description="PpiC domain-containing protein" evidence="3">
    <location>
        <begin position="35"/>
        <end position="355"/>
    </location>
</feature>
<feature type="region of interest" description="Disordered" evidence="2">
    <location>
        <begin position="142"/>
        <end position="162"/>
    </location>
</feature>
<keyword evidence="3" id="KW-0732">Signal</keyword>
<dbReference type="InterPro" id="IPR046357">
    <property type="entry name" value="PPIase_dom_sf"/>
</dbReference>
<feature type="region of interest" description="Disordered" evidence="2">
    <location>
        <begin position="40"/>
        <end position="62"/>
    </location>
</feature>
<keyword evidence="6" id="KW-1185">Reference proteome</keyword>
<evidence type="ECO:0000256" key="2">
    <source>
        <dbReference type="SAM" id="MobiDB-lite"/>
    </source>
</evidence>
<dbReference type="Pfam" id="PF13616">
    <property type="entry name" value="Rotamase_3"/>
    <property type="match status" value="1"/>
</dbReference>
<feature type="compositionally biased region" description="Basic and acidic residues" evidence="2">
    <location>
        <begin position="218"/>
        <end position="235"/>
    </location>
</feature>
<dbReference type="Gene3D" id="3.10.50.40">
    <property type="match status" value="1"/>
</dbReference>
<dbReference type="SUPFAM" id="SSF54534">
    <property type="entry name" value="FKBP-like"/>
    <property type="match status" value="1"/>
</dbReference>
<dbReference type="GO" id="GO:0003755">
    <property type="term" value="F:peptidyl-prolyl cis-trans isomerase activity"/>
    <property type="evidence" value="ECO:0007669"/>
    <property type="project" value="UniProtKB-KW"/>
</dbReference>
<proteinExistence type="predicted"/>
<dbReference type="InterPro" id="IPR050245">
    <property type="entry name" value="PrsA_foldase"/>
</dbReference>
<comment type="caution">
    <text evidence="5">The sequence shown here is derived from an EMBL/GenBank/DDBJ whole genome shotgun (WGS) entry which is preliminary data.</text>
</comment>
<keyword evidence="1" id="KW-0413">Isomerase</keyword>
<accession>A0A235B252</accession>
<sequence>MNRFPKRKELFEMRPIKRRLATAMSALLAVSLFAAGCGSGDDGKDQANEQDPSKPNPLPTTSKKVVAEYEGGKVREGELNLYLNIMSFFQPQIAPMLDNAEAKKEIVKQYIAERLIVEKVKDDKKYDKAADKALKDFEEQLKQAPAQEGEEKKDPEEVLKESGIKKDELRTFLKNNNKVSDYFEDKVKEKDLKKEYEKSDAYQSITLNHVLISTKDPQTQEEKRSDKEAKKRAEKVQQQLEDGAKFKEVAKKYSDDPGSKDGAGEIEGSPDQWDPAFAEAAQDLPLDEISDPIKSQFGYHVMKVKERGKQPYDEVKDQIKEKKIQEMYQKFIEDEVEVKKMDLPGDEDEKKSEEK</sequence>
<feature type="compositionally biased region" description="Basic and acidic residues" evidence="2">
    <location>
        <begin position="242"/>
        <end position="263"/>
    </location>
</feature>
<dbReference type="PANTHER" id="PTHR47245:SF2">
    <property type="entry name" value="PEPTIDYL-PROLYL CIS-TRANS ISOMERASE HP_0175-RELATED"/>
    <property type="match status" value="1"/>
</dbReference>
<evidence type="ECO:0000313" key="5">
    <source>
        <dbReference type="EMBL" id="OYD06364.1"/>
    </source>
</evidence>